<dbReference type="NCBIfam" id="TIGR00195">
    <property type="entry name" value="exoDNase_III"/>
    <property type="match status" value="1"/>
</dbReference>
<keyword evidence="3" id="KW-0479">Metal-binding</keyword>
<evidence type="ECO:0000256" key="1">
    <source>
        <dbReference type="ARBA" id="ARBA00001946"/>
    </source>
</evidence>
<dbReference type="EMBL" id="UINC01019244">
    <property type="protein sequence ID" value="SVA81390.1"/>
    <property type="molecule type" value="Genomic_DNA"/>
</dbReference>
<dbReference type="GO" id="GO:0008081">
    <property type="term" value="F:phosphoric diester hydrolase activity"/>
    <property type="evidence" value="ECO:0007669"/>
    <property type="project" value="TreeGrafter"/>
</dbReference>
<dbReference type="GO" id="GO:0046872">
    <property type="term" value="F:metal ion binding"/>
    <property type="evidence" value="ECO:0007669"/>
    <property type="project" value="UniProtKB-KW"/>
</dbReference>
<dbReference type="InterPro" id="IPR005135">
    <property type="entry name" value="Endo/exonuclease/phosphatase"/>
</dbReference>
<dbReference type="CDD" id="cd10281">
    <property type="entry name" value="Nape_like_AP-endo"/>
    <property type="match status" value="1"/>
</dbReference>
<feature type="domain" description="Endonuclease/exonuclease/phosphatase" evidence="6">
    <location>
        <begin position="2"/>
        <end position="224"/>
    </location>
</feature>
<accession>A0A381YWR8</accession>
<comment type="cofactor">
    <cofactor evidence="1">
        <name>Mg(2+)</name>
        <dbReference type="ChEBI" id="CHEBI:18420"/>
    </cofactor>
</comment>
<gene>
    <name evidence="7" type="ORF">METZ01_LOCUS134244</name>
</gene>
<dbReference type="InterPro" id="IPR004808">
    <property type="entry name" value="AP_endonuc_1"/>
</dbReference>
<comment type="similarity">
    <text evidence="2">Belongs to the DNA repair enzymes AP/ExoA family.</text>
</comment>
<dbReference type="SUPFAM" id="SSF56219">
    <property type="entry name" value="DNase I-like"/>
    <property type="match status" value="1"/>
</dbReference>
<name>A0A381YWR8_9ZZZZ</name>
<reference evidence="7" key="1">
    <citation type="submission" date="2018-05" db="EMBL/GenBank/DDBJ databases">
        <authorList>
            <person name="Lanie J.A."/>
            <person name="Ng W.-L."/>
            <person name="Kazmierczak K.M."/>
            <person name="Andrzejewski T.M."/>
            <person name="Davidsen T.M."/>
            <person name="Wayne K.J."/>
            <person name="Tettelin H."/>
            <person name="Glass J.I."/>
            <person name="Rusch D."/>
            <person name="Podicherti R."/>
            <person name="Tsui H.-C.T."/>
            <person name="Winkler M.E."/>
        </authorList>
    </citation>
    <scope>NUCLEOTIDE SEQUENCE</scope>
</reference>
<evidence type="ECO:0000313" key="7">
    <source>
        <dbReference type="EMBL" id="SVA81390.1"/>
    </source>
</evidence>
<keyword evidence="5" id="KW-0460">Magnesium</keyword>
<dbReference type="GO" id="GO:0003906">
    <property type="term" value="F:DNA-(apurinic or apyrimidinic site) endonuclease activity"/>
    <property type="evidence" value="ECO:0007669"/>
    <property type="project" value="TreeGrafter"/>
</dbReference>
<protein>
    <recommendedName>
        <fullName evidence="6">Endonuclease/exonuclease/phosphatase domain-containing protein</fullName>
    </recommendedName>
</protein>
<organism evidence="7">
    <name type="scientific">marine metagenome</name>
    <dbReference type="NCBI Taxonomy" id="408172"/>
    <lineage>
        <taxon>unclassified sequences</taxon>
        <taxon>metagenomes</taxon>
        <taxon>ecological metagenomes</taxon>
    </lineage>
</organism>
<proteinExistence type="inferred from homology"/>
<dbReference type="GO" id="GO:0008311">
    <property type="term" value="F:double-stranded DNA 3'-5' DNA exonuclease activity"/>
    <property type="evidence" value="ECO:0007669"/>
    <property type="project" value="TreeGrafter"/>
</dbReference>
<evidence type="ECO:0000256" key="4">
    <source>
        <dbReference type="ARBA" id="ARBA00022801"/>
    </source>
</evidence>
<evidence type="ECO:0000256" key="5">
    <source>
        <dbReference type="ARBA" id="ARBA00022842"/>
    </source>
</evidence>
<dbReference type="Pfam" id="PF03372">
    <property type="entry name" value="Exo_endo_phos"/>
    <property type="match status" value="1"/>
</dbReference>
<dbReference type="NCBIfam" id="TIGR00633">
    <property type="entry name" value="xth"/>
    <property type="match status" value="1"/>
</dbReference>
<dbReference type="InterPro" id="IPR036691">
    <property type="entry name" value="Endo/exonu/phosph_ase_sf"/>
</dbReference>
<keyword evidence="4" id="KW-0378">Hydrolase</keyword>
<evidence type="ECO:0000256" key="3">
    <source>
        <dbReference type="ARBA" id="ARBA00022723"/>
    </source>
</evidence>
<dbReference type="PANTHER" id="PTHR22748">
    <property type="entry name" value="AP ENDONUCLEASE"/>
    <property type="match status" value="1"/>
</dbReference>
<evidence type="ECO:0000256" key="2">
    <source>
        <dbReference type="ARBA" id="ARBA00007092"/>
    </source>
</evidence>
<dbReference type="GO" id="GO:0006284">
    <property type="term" value="P:base-excision repair"/>
    <property type="evidence" value="ECO:0007669"/>
    <property type="project" value="TreeGrafter"/>
</dbReference>
<evidence type="ECO:0000259" key="6">
    <source>
        <dbReference type="Pfam" id="PF03372"/>
    </source>
</evidence>
<dbReference type="Gene3D" id="3.60.10.10">
    <property type="entry name" value="Endonuclease/exonuclease/phosphatase"/>
    <property type="match status" value="1"/>
</dbReference>
<dbReference type="PANTHER" id="PTHR22748:SF6">
    <property type="entry name" value="DNA-(APURINIC OR APYRIMIDINIC SITE) ENDONUCLEASE"/>
    <property type="match status" value="1"/>
</dbReference>
<dbReference type="AlphaFoldDB" id="A0A381YWR8"/>
<dbReference type="PROSITE" id="PS51435">
    <property type="entry name" value="AP_NUCLEASE_F1_4"/>
    <property type="match status" value="1"/>
</dbReference>
<sequence>MQKEDADLVCLQEVRAQVQDIESQKFWPEPYFCFYFPAQKKGYSGVAIFSKFKPKQVIEGFNSKEFDCEGRYLELVFNNFSIASVYFPSGSSGEVRQDAKYRFLAEFEIKLRTMQKFQNPFIFCGDVNIVHKEIDIRNWKANQKNSGCLPEERAWLDKIFNRLGYVDGFRVINQNPNEYTWWSNRGKAWENNVGWRIDYQITTPDFKDSIVQSSIYKDERFSDHAPLLIDYEYSL</sequence>